<evidence type="ECO:0000313" key="1">
    <source>
        <dbReference type="EMBL" id="JAD43037.1"/>
    </source>
</evidence>
<dbReference type="AlphaFoldDB" id="A0A0A9A7M2"/>
<proteinExistence type="predicted"/>
<reference evidence="1" key="1">
    <citation type="submission" date="2014-09" db="EMBL/GenBank/DDBJ databases">
        <authorList>
            <person name="Magalhaes I.L.F."/>
            <person name="Oliveira U."/>
            <person name="Santos F.R."/>
            <person name="Vidigal T.H.D.A."/>
            <person name="Brescovit A.D."/>
            <person name="Santos A.J."/>
        </authorList>
    </citation>
    <scope>NUCLEOTIDE SEQUENCE</scope>
    <source>
        <tissue evidence="1">Shoot tissue taken approximately 20 cm above the soil surface</tissue>
    </source>
</reference>
<sequence length="26" mass="2830">MHDHLGQTRVNALSCDVEALASYALD</sequence>
<name>A0A0A9A7M2_ARUDO</name>
<reference evidence="1" key="2">
    <citation type="journal article" date="2015" name="Data Brief">
        <title>Shoot transcriptome of the giant reed, Arundo donax.</title>
        <authorList>
            <person name="Barrero R.A."/>
            <person name="Guerrero F.D."/>
            <person name="Moolhuijzen P."/>
            <person name="Goolsby J.A."/>
            <person name="Tidwell J."/>
            <person name="Bellgard S.E."/>
            <person name="Bellgard M.I."/>
        </authorList>
    </citation>
    <scope>NUCLEOTIDE SEQUENCE</scope>
    <source>
        <tissue evidence="1">Shoot tissue taken approximately 20 cm above the soil surface</tissue>
    </source>
</reference>
<organism evidence="1">
    <name type="scientific">Arundo donax</name>
    <name type="common">Giant reed</name>
    <name type="synonym">Donax arundinaceus</name>
    <dbReference type="NCBI Taxonomy" id="35708"/>
    <lineage>
        <taxon>Eukaryota</taxon>
        <taxon>Viridiplantae</taxon>
        <taxon>Streptophyta</taxon>
        <taxon>Embryophyta</taxon>
        <taxon>Tracheophyta</taxon>
        <taxon>Spermatophyta</taxon>
        <taxon>Magnoliopsida</taxon>
        <taxon>Liliopsida</taxon>
        <taxon>Poales</taxon>
        <taxon>Poaceae</taxon>
        <taxon>PACMAD clade</taxon>
        <taxon>Arundinoideae</taxon>
        <taxon>Arundineae</taxon>
        <taxon>Arundo</taxon>
    </lineage>
</organism>
<accession>A0A0A9A7M2</accession>
<dbReference type="EMBL" id="GBRH01254858">
    <property type="protein sequence ID" value="JAD43037.1"/>
    <property type="molecule type" value="Transcribed_RNA"/>
</dbReference>
<protein>
    <submittedName>
        <fullName evidence="1">Uncharacterized protein</fullName>
    </submittedName>
</protein>